<dbReference type="Proteomes" id="UP000251558">
    <property type="component" value="Unassembled WGS sequence"/>
</dbReference>
<organism evidence="1 2">
    <name type="scientific">Mesorhizobium hawassense</name>
    <dbReference type="NCBI Taxonomy" id="1209954"/>
    <lineage>
        <taxon>Bacteria</taxon>
        <taxon>Pseudomonadati</taxon>
        <taxon>Pseudomonadota</taxon>
        <taxon>Alphaproteobacteria</taxon>
        <taxon>Hyphomicrobiales</taxon>
        <taxon>Phyllobacteriaceae</taxon>
        <taxon>Mesorhizobium</taxon>
    </lineage>
</organism>
<dbReference type="AlphaFoldDB" id="A0A330HH86"/>
<dbReference type="EMBL" id="QMBP01000016">
    <property type="protein sequence ID" value="RAZ86988.1"/>
    <property type="molecule type" value="Genomic_DNA"/>
</dbReference>
<gene>
    <name evidence="1" type="ORF">DPM33_26980</name>
</gene>
<dbReference type="OrthoDB" id="8076603at2"/>
<evidence type="ECO:0008006" key="3">
    <source>
        <dbReference type="Google" id="ProtNLM"/>
    </source>
</evidence>
<comment type="caution">
    <text evidence="1">The sequence shown here is derived from an EMBL/GenBank/DDBJ whole genome shotgun (WGS) entry which is preliminary data.</text>
</comment>
<evidence type="ECO:0000313" key="2">
    <source>
        <dbReference type="Proteomes" id="UP000251558"/>
    </source>
</evidence>
<dbReference type="RefSeq" id="WP_112100440.1">
    <property type="nucleotide sequence ID" value="NZ_QMBP01000016.1"/>
</dbReference>
<evidence type="ECO:0000313" key="1">
    <source>
        <dbReference type="EMBL" id="RAZ86988.1"/>
    </source>
</evidence>
<protein>
    <recommendedName>
        <fullName evidence="3">DUF1629 domain-containing protein</fullName>
    </recommendedName>
</protein>
<proteinExistence type="predicted"/>
<sequence>MKYWRVEQDARNFAILADDGNDYGSQDFLEMEGARKIDPRKLQFIFDDERPLPIGDFVPTFQLGVLFAKREVFDLFGPSILSGRHALYTARTDKYDLQIYVPMEEVSGFDFERSSYDTFDDGDVWRMYELKLAEGFFTDFDIFRLNDNPGTRFHVIVSDNFKEIYDSNKLTGLRFTAV</sequence>
<name>A0A330HH86_9HYPH</name>
<accession>A0A330HH86</accession>
<keyword evidence="2" id="KW-1185">Reference proteome</keyword>
<reference evidence="1 2" key="1">
    <citation type="submission" date="2018-07" db="EMBL/GenBank/DDBJ databases">
        <title>Diversity of Mesorhizobium strains in Brazil.</title>
        <authorList>
            <person name="Helene L.C.F."/>
            <person name="Dall'Agnol R."/>
            <person name="Delamuta J.R.M."/>
            <person name="Hungria M."/>
        </authorList>
    </citation>
    <scope>NUCLEOTIDE SEQUENCE [LARGE SCALE GENOMIC DNA]</scope>
    <source>
        <strain evidence="1 2">AC99b</strain>
    </source>
</reference>